<feature type="transmembrane region" description="Helical" evidence="1">
    <location>
        <begin position="20"/>
        <end position="36"/>
    </location>
</feature>
<evidence type="ECO:0000313" key="2">
    <source>
        <dbReference type="EMBL" id="RAR15529.1"/>
    </source>
</evidence>
<protein>
    <submittedName>
        <fullName evidence="2">Uncharacterized protein</fullName>
    </submittedName>
</protein>
<dbReference type="AlphaFoldDB" id="A0A364NE13"/>
<evidence type="ECO:0000313" key="3">
    <source>
        <dbReference type="Proteomes" id="UP000249619"/>
    </source>
</evidence>
<organism evidence="2 3">
    <name type="scientific">Stemphylium lycopersici</name>
    <name type="common">Tomato gray leaf spot disease fungus</name>
    <name type="synonym">Thyrospora lycopersici</name>
    <dbReference type="NCBI Taxonomy" id="183478"/>
    <lineage>
        <taxon>Eukaryota</taxon>
        <taxon>Fungi</taxon>
        <taxon>Dikarya</taxon>
        <taxon>Ascomycota</taxon>
        <taxon>Pezizomycotina</taxon>
        <taxon>Dothideomycetes</taxon>
        <taxon>Pleosporomycetidae</taxon>
        <taxon>Pleosporales</taxon>
        <taxon>Pleosporineae</taxon>
        <taxon>Pleosporaceae</taxon>
        <taxon>Stemphylium</taxon>
    </lineage>
</organism>
<reference evidence="3" key="1">
    <citation type="submission" date="2018-05" db="EMBL/GenBank/DDBJ databases">
        <title>Draft genome sequence of Stemphylium lycopersici strain CIDEFI 213.</title>
        <authorList>
            <person name="Medina R."/>
            <person name="Franco M.E.E."/>
            <person name="Lucentini C.G."/>
            <person name="Saparrat M.C.N."/>
            <person name="Balatti P.A."/>
        </authorList>
    </citation>
    <scope>NUCLEOTIDE SEQUENCE [LARGE SCALE GENOMIC DNA]</scope>
    <source>
        <strain evidence="3">CIDEFI 213</strain>
    </source>
</reference>
<comment type="caution">
    <text evidence="2">The sequence shown here is derived from an EMBL/GenBank/DDBJ whole genome shotgun (WGS) entry which is preliminary data.</text>
</comment>
<proteinExistence type="predicted"/>
<keyword evidence="1" id="KW-1133">Transmembrane helix</keyword>
<gene>
    <name evidence="2" type="ORF">DDE83_001170</name>
</gene>
<keyword evidence="3" id="KW-1185">Reference proteome</keyword>
<sequence length="374" mass="42869">MSSNALLKGSVILSAYGENYYAFVFASSLFVIYGLTDKKVVYKRSFANAVASAVRPFTSLVTSGNNFHVGLIDGRIFSFVIASSLANTAPAKYKFIDSNDNRLPGFGKFRRDTSEQRIELLGCDKQVLVYSTRNKDVVLLKSSRRQERVPLGHPVLKLRINSEQKTILLVTKEEDDFFLYRVPLERDWKFHSRIWLRKMSDWDLMALSKNGDVAFRQEADFLIYNPFSDDKAHQQTISVGDSDNNGEFCACFLGEDEDSLVYCGKKFPEIAFALCMYKKGWDSSEDYDEEKLNNLDFTERHGLEWEHEEGGSAVLDVQFDGNNLIVRMQGHPDFENLLTFPFGEDGFQPEYDYTYLALDFKDLRDSRGVRKRMA</sequence>
<dbReference type="EMBL" id="QGDH01000011">
    <property type="protein sequence ID" value="RAR15529.1"/>
    <property type="molecule type" value="Genomic_DNA"/>
</dbReference>
<dbReference type="Proteomes" id="UP000249619">
    <property type="component" value="Unassembled WGS sequence"/>
</dbReference>
<keyword evidence="1" id="KW-0472">Membrane</keyword>
<evidence type="ECO:0000256" key="1">
    <source>
        <dbReference type="SAM" id="Phobius"/>
    </source>
</evidence>
<keyword evidence="1" id="KW-0812">Transmembrane</keyword>
<accession>A0A364NE13</accession>
<name>A0A364NE13_STELY</name>